<evidence type="ECO:0000313" key="7">
    <source>
        <dbReference type="EMBL" id="THD24121.1"/>
    </source>
</evidence>
<sequence>MLTPVQQRAILYNLPNLVADLDVFDVMDHLVATTPSCLTPTDYEAISTIAHQKGRAAGVRCLVTCLLRRPFDSPVFAAFCSALREQYSHLADLLETSLQQPSEQSADVDCPVPDSQTPPSSAPVKKQLCFLDTPCQNLSDFSTLTNLSSLGFSNTVCDVIVLVITTVSSHPLAVLRRNDLFPKLGLTETMLQQITHSVAPITSPASSSPSVDFSRAVGLSRRALCLFFNVGLSRVLESHGSPFKRMSSGLQPSGIQVATLTTKRLLEQDLIPALEHIDCWRLASNVRHMVTLLDDSGSIPKATVGGEYLNSCALRPAALEAGEDLHPRLQEQLDQTEEMLRLCTAPLYNHSLIKLNWPFILRELDVCSACILCMVHTTNPSVKQENPVLIGRSAPGNTSPTSVCETALNTYLRMALRFALLQQERMHRKTSGSATAPLSDSSVQRVCRASVASVVHTKLLPVLRGLSLNALSDDIEQIALEALH</sequence>
<evidence type="ECO:0000259" key="6">
    <source>
        <dbReference type="Pfam" id="PF16739"/>
    </source>
</evidence>
<dbReference type="SUPFAM" id="SSF47986">
    <property type="entry name" value="DEATH domain"/>
    <property type="match status" value="1"/>
</dbReference>
<protein>
    <recommendedName>
        <fullName evidence="6">Caspase recruitment domain-containing protein</fullName>
    </recommendedName>
</protein>
<dbReference type="InterPro" id="IPR011029">
    <property type="entry name" value="DEATH-like_dom_sf"/>
</dbReference>
<evidence type="ECO:0000256" key="4">
    <source>
        <dbReference type="ARBA" id="ARBA00022843"/>
    </source>
</evidence>
<dbReference type="EMBL" id="JXXN02001767">
    <property type="protein sequence ID" value="THD24121.1"/>
    <property type="molecule type" value="Genomic_DNA"/>
</dbReference>
<evidence type="ECO:0000256" key="5">
    <source>
        <dbReference type="ARBA" id="ARBA00022859"/>
    </source>
</evidence>
<accession>A0A4E0RCM2</accession>
<gene>
    <name evidence="7" type="ORF">D915_004840</name>
</gene>
<evidence type="ECO:0000256" key="1">
    <source>
        <dbReference type="ARBA" id="ARBA00022499"/>
    </source>
</evidence>
<dbReference type="CDD" id="cd01671">
    <property type="entry name" value="CARD"/>
    <property type="match status" value="1"/>
</dbReference>
<dbReference type="GO" id="GO:0005737">
    <property type="term" value="C:cytoplasm"/>
    <property type="evidence" value="ECO:0007669"/>
    <property type="project" value="UniProtKB-ARBA"/>
</dbReference>
<keyword evidence="5" id="KW-0391">Immunity</keyword>
<reference evidence="7" key="1">
    <citation type="submission" date="2019-03" db="EMBL/GenBank/DDBJ databases">
        <title>Improved annotation for the trematode Fasciola hepatica.</title>
        <authorList>
            <person name="Choi Y.-J."/>
            <person name="Martin J."/>
            <person name="Mitreva M."/>
        </authorList>
    </citation>
    <scope>NUCLEOTIDE SEQUENCE [LARGE SCALE GENOMIC DNA]</scope>
</reference>
<evidence type="ECO:0000256" key="3">
    <source>
        <dbReference type="ARBA" id="ARBA00022588"/>
    </source>
</evidence>
<dbReference type="GO" id="GO:0045087">
    <property type="term" value="P:innate immune response"/>
    <property type="evidence" value="ECO:0007669"/>
    <property type="project" value="UniProtKB-KW"/>
</dbReference>
<organism evidence="7 8">
    <name type="scientific">Fasciola hepatica</name>
    <name type="common">Liver fluke</name>
    <dbReference type="NCBI Taxonomy" id="6192"/>
    <lineage>
        <taxon>Eukaryota</taxon>
        <taxon>Metazoa</taxon>
        <taxon>Spiralia</taxon>
        <taxon>Lophotrochozoa</taxon>
        <taxon>Platyhelminthes</taxon>
        <taxon>Trematoda</taxon>
        <taxon>Digenea</taxon>
        <taxon>Plagiorchiida</taxon>
        <taxon>Echinostomata</taxon>
        <taxon>Echinostomatoidea</taxon>
        <taxon>Fasciolidae</taxon>
        <taxon>Fasciola</taxon>
    </lineage>
</organism>
<keyword evidence="1" id="KW-1017">Isopeptide bond</keyword>
<dbReference type="AlphaFoldDB" id="A0A4E0RCM2"/>
<feature type="domain" description="Caspase recruitment" evidence="6">
    <location>
        <begin position="6"/>
        <end position="96"/>
    </location>
</feature>
<dbReference type="InterPro" id="IPR031964">
    <property type="entry name" value="CARD_dom"/>
</dbReference>
<keyword evidence="3" id="KW-0399">Innate immunity</keyword>
<proteinExistence type="predicted"/>
<dbReference type="Gene3D" id="1.10.533.10">
    <property type="entry name" value="Death Domain, Fas"/>
    <property type="match status" value="1"/>
</dbReference>
<keyword evidence="4" id="KW-0832">Ubl conjugation</keyword>
<dbReference type="Pfam" id="PF16739">
    <property type="entry name" value="CARD_2"/>
    <property type="match status" value="1"/>
</dbReference>
<keyword evidence="8" id="KW-1185">Reference proteome</keyword>
<comment type="caution">
    <text evidence="7">The sequence shown here is derived from an EMBL/GenBank/DDBJ whole genome shotgun (WGS) entry which is preliminary data.</text>
</comment>
<evidence type="ECO:0000313" key="8">
    <source>
        <dbReference type="Proteomes" id="UP000230066"/>
    </source>
</evidence>
<dbReference type="Proteomes" id="UP000230066">
    <property type="component" value="Unassembled WGS sequence"/>
</dbReference>
<keyword evidence="2" id="KW-0597">Phosphoprotein</keyword>
<evidence type="ECO:0000256" key="2">
    <source>
        <dbReference type="ARBA" id="ARBA00022553"/>
    </source>
</evidence>
<name>A0A4E0RCM2_FASHE</name>